<dbReference type="Gene3D" id="2.30.320.10">
    <property type="entry name" value="YwqG-like"/>
    <property type="match status" value="1"/>
</dbReference>
<comment type="caution">
    <text evidence="1">The sequence shown here is derived from an EMBL/GenBank/DDBJ whole genome shotgun (WGS) entry which is preliminary data.</text>
</comment>
<sequence length="347" mass="39025">MSFTTPPRPVDVTALFPQLAPLARTATRLHPRPGSPTVHDSSVGGPLLWPADEPWPHCDERHDRHATREVHSPDDIRLFRHNRLVAAERQRRDPQAPEYTTEELVTAERLLAGSPWFDGPIAMLPVAQLYARDVPFPSPPGADLLQVLWCPFDHPGRPHPRTAVFWRSSSTVTDVLDAPPEPPVVQSAYYLPWPCLLSPEQVTEYPNPLELSEELQEQLADESRWETVDPARYDSYADDPEELYLTNLSTAPGWKTGGWTRWGVTDPVPRPCPECGTETVPLLTIGSSEWNSHSESWMPEEERARSTLLPLCTPRWNFTMIDIAGGRTLQLHVCPASPDHPHIALVQ</sequence>
<keyword evidence="2" id="KW-1185">Reference proteome</keyword>
<organism evidence="1 2">
    <name type="scientific">Streptomyces werraensis</name>
    <dbReference type="NCBI Taxonomy" id="68284"/>
    <lineage>
        <taxon>Bacteria</taxon>
        <taxon>Bacillati</taxon>
        <taxon>Actinomycetota</taxon>
        <taxon>Actinomycetes</taxon>
        <taxon>Kitasatosporales</taxon>
        <taxon>Streptomycetaceae</taxon>
        <taxon>Streptomyces</taxon>
    </lineage>
</organism>
<accession>A0ABV3J6K3</accession>
<dbReference type="RefSeq" id="WP_364017956.1">
    <property type="nucleotide sequence ID" value="NZ_JBFATD010000015.1"/>
</dbReference>
<dbReference type="Proteomes" id="UP001552527">
    <property type="component" value="Unassembled WGS sequence"/>
</dbReference>
<reference evidence="1 2" key="1">
    <citation type="submission" date="2024-06" db="EMBL/GenBank/DDBJ databases">
        <title>The Natural Products Discovery Center: Release of the First 8490 Sequenced Strains for Exploring Actinobacteria Biosynthetic Diversity.</title>
        <authorList>
            <person name="Kalkreuter E."/>
            <person name="Kautsar S.A."/>
            <person name="Yang D."/>
            <person name="Bader C.D."/>
            <person name="Teijaro C.N."/>
            <person name="Fluegel L."/>
            <person name="Davis C.M."/>
            <person name="Simpson J.R."/>
            <person name="Lauterbach L."/>
            <person name="Steele A.D."/>
            <person name="Gui C."/>
            <person name="Meng S."/>
            <person name="Li G."/>
            <person name="Viehrig K."/>
            <person name="Ye F."/>
            <person name="Su P."/>
            <person name="Kiefer A.F."/>
            <person name="Nichols A."/>
            <person name="Cepeda A.J."/>
            <person name="Yan W."/>
            <person name="Fan B."/>
            <person name="Jiang Y."/>
            <person name="Adhikari A."/>
            <person name="Zheng C.-J."/>
            <person name="Schuster L."/>
            <person name="Cowan T.M."/>
            <person name="Smanski M.J."/>
            <person name="Chevrette M.G."/>
            <person name="De Carvalho L.P.S."/>
            <person name="Shen B."/>
        </authorList>
    </citation>
    <scope>NUCLEOTIDE SEQUENCE [LARGE SCALE GENOMIC DNA]</scope>
    <source>
        <strain evidence="1 2">NPDC052768</strain>
    </source>
</reference>
<dbReference type="EMBL" id="JBFATE010000001">
    <property type="protein sequence ID" value="MEV5243788.1"/>
    <property type="molecule type" value="Genomic_DNA"/>
</dbReference>
<gene>
    <name evidence="1" type="ORF">AB0K95_00715</name>
</gene>
<evidence type="ECO:0008006" key="3">
    <source>
        <dbReference type="Google" id="ProtNLM"/>
    </source>
</evidence>
<evidence type="ECO:0000313" key="1">
    <source>
        <dbReference type="EMBL" id="MEV5243788.1"/>
    </source>
</evidence>
<name>A0ABV3J6K3_9ACTN</name>
<evidence type="ECO:0000313" key="2">
    <source>
        <dbReference type="Proteomes" id="UP001552527"/>
    </source>
</evidence>
<proteinExistence type="predicted"/>
<protein>
    <recommendedName>
        <fullName evidence="3">DUF1963 domain-containing protein</fullName>
    </recommendedName>
</protein>